<reference evidence="1 2" key="1">
    <citation type="journal article" date="2024" name="G3 (Bethesda)">
        <title>Genome assembly of Hibiscus sabdariffa L. provides insights into metabolisms of medicinal natural products.</title>
        <authorList>
            <person name="Kim T."/>
        </authorList>
    </citation>
    <scope>NUCLEOTIDE SEQUENCE [LARGE SCALE GENOMIC DNA]</scope>
    <source>
        <strain evidence="1">TK-2024</strain>
        <tissue evidence="1">Old leaves</tissue>
    </source>
</reference>
<protein>
    <submittedName>
        <fullName evidence="1">Uncharacterized protein</fullName>
    </submittedName>
</protein>
<gene>
    <name evidence="1" type="ORF">V6N12_067425</name>
</gene>
<accession>A0ABR1ZP76</accession>
<dbReference type="Proteomes" id="UP001472677">
    <property type="component" value="Unassembled WGS sequence"/>
</dbReference>
<comment type="caution">
    <text evidence="1">The sequence shown here is derived from an EMBL/GenBank/DDBJ whole genome shotgun (WGS) entry which is preliminary data.</text>
</comment>
<evidence type="ECO:0000313" key="2">
    <source>
        <dbReference type="Proteomes" id="UP001472677"/>
    </source>
</evidence>
<name>A0ABR1ZP76_9ROSI</name>
<organism evidence="1 2">
    <name type="scientific">Hibiscus sabdariffa</name>
    <name type="common">roselle</name>
    <dbReference type="NCBI Taxonomy" id="183260"/>
    <lineage>
        <taxon>Eukaryota</taxon>
        <taxon>Viridiplantae</taxon>
        <taxon>Streptophyta</taxon>
        <taxon>Embryophyta</taxon>
        <taxon>Tracheophyta</taxon>
        <taxon>Spermatophyta</taxon>
        <taxon>Magnoliopsida</taxon>
        <taxon>eudicotyledons</taxon>
        <taxon>Gunneridae</taxon>
        <taxon>Pentapetalae</taxon>
        <taxon>rosids</taxon>
        <taxon>malvids</taxon>
        <taxon>Malvales</taxon>
        <taxon>Malvaceae</taxon>
        <taxon>Malvoideae</taxon>
        <taxon>Hibiscus</taxon>
    </lineage>
</organism>
<keyword evidence="2" id="KW-1185">Reference proteome</keyword>
<proteinExistence type="predicted"/>
<sequence length="85" mass="9872">MKSKKPPLKLSLTPQANTINSFKKDDKLLLNKKGLCSISEENESPKRPEKRASAMELLVSFPWFYHFVLSCGRALKREHLPWNSW</sequence>
<dbReference type="EMBL" id="JBBPBM010001713">
    <property type="protein sequence ID" value="KAK8482480.1"/>
    <property type="molecule type" value="Genomic_DNA"/>
</dbReference>
<evidence type="ECO:0000313" key="1">
    <source>
        <dbReference type="EMBL" id="KAK8482480.1"/>
    </source>
</evidence>